<keyword evidence="3" id="KW-0813">Transport</keyword>
<dbReference type="InterPro" id="IPR011759">
    <property type="entry name" value="Cyt_c_oxidase_su2_TM_dom"/>
</dbReference>
<dbReference type="GO" id="GO:0009486">
    <property type="term" value="F:cytochrome bo3 ubiquinol oxidase activity"/>
    <property type="evidence" value="ECO:0007669"/>
    <property type="project" value="InterPro"/>
</dbReference>
<evidence type="ECO:0000256" key="7">
    <source>
        <dbReference type="ARBA" id="ARBA00022729"/>
    </source>
</evidence>
<gene>
    <name evidence="18" type="ORF">DFP88_102915</name>
</gene>
<keyword evidence="11 15" id="KW-0472">Membrane</keyword>
<dbReference type="InterPro" id="IPR006333">
    <property type="entry name" value="Cyt_o_ubiquinol_oxidase_su2"/>
</dbReference>
<keyword evidence="12" id="KW-0564">Palmitate</keyword>
<accession>A0A318T9W1</accession>
<dbReference type="NCBIfam" id="TIGR01433">
    <property type="entry name" value="CyoA"/>
    <property type="match status" value="1"/>
</dbReference>
<dbReference type="GO" id="GO:0005886">
    <property type="term" value="C:plasma membrane"/>
    <property type="evidence" value="ECO:0007669"/>
    <property type="project" value="UniProtKB-SubCell"/>
</dbReference>
<evidence type="ECO:0000256" key="1">
    <source>
        <dbReference type="ARBA" id="ARBA00004651"/>
    </source>
</evidence>
<feature type="transmembrane region" description="Helical" evidence="15">
    <location>
        <begin position="38"/>
        <end position="62"/>
    </location>
</feature>
<evidence type="ECO:0000256" key="3">
    <source>
        <dbReference type="ARBA" id="ARBA00022448"/>
    </source>
</evidence>
<dbReference type="GO" id="GO:0004129">
    <property type="term" value="F:cytochrome-c oxidase activity"/>
    <property type="evidence" value="ECO:0007669"/>
    <property type="project" value="InterPro"/>
</dbReference>
<name>A0A318T9W1_9RHOB</name>
<dbReference type="PROSITE" id="PS50857">
    <property type="entry name" value="COX2_CUA"/>
    <property type="match status" value="1"/>
</dbReference>
<dbReference type="InterPro" id="IPR034227">
    <property type="entry name" value="CuRO_UO_II"/>
</dbReference>
<dbReference type="Gene3D" id="2.60.40.420">
    <property type="entry name" value="Cupredoxins - blue copper proteins"/>
    <property type="match status" value="1"/>
</dbReference>
<sequence>MRRVLSRLFWIVPVLMLGACKLEVLAPSGYVAAQQRDLLVISTLLMLIIILPVMALTIYFALRYRASNERASYSPDWDHSTKLELVIWALPLMIIIALGALTWVGTHLLDPYRPISRIDAETEVPEDVDPLEVQVVALDWKWLFIYPEQGVAAVNELVVPVDRPVLFSLTSSSVMNAFYIPAMAGMVYAMPGMETSLYGVFNSAGTFQGMASHYSGAGFSQMRFDATAVDEAGFEEWVAETQSGEDRLDRLSYLQLEEPSIAVPPATYAGVEPYLFDRAVNMCVEEGKICMAEMMAIDAEGGTGLAGTMNVASLTYDKYQRRGSRAPVLGWEPFQVTGFCTPEDTALMFASADEPSAAPIDLTRLRGRAVDAPAGPLSLIEGSRALTWLMPPTNERAEADTTGGMAADETL</sequence>
<dbReference type="CDD" id="cd04212">
    <property type="entry name" value="CuRO_UO_II"/>
    <property type="match status" value="1"/>
</dbReference>
<evidence type="ECO:0000259" key="16">
    <source>
        <dbReference type="PROSITE" id="PS50857"/>
    </source>
</evidence>
<dbReference type="InterPro" id="IPR008972">
    <property type="entry name" value="Cupredoxin"/>
</dbReference>
<evidence type="ECO:0000256" key="15">
    <source>
        <dbReference type="SAM" id="Phobius"/>
    </source>
</evidence>
<evidence type="ECO:0000256" key="13">
    <source>
        <dbReference type="ARBA" id="ARBA00023288"/>
    </source>
</evidence>
<dbReference type="GO" id="GO:0005507">
    <property type="term" value="F:copper ion binding"/>
    <property type="evidence" value="ECO:0007669"/>
    <property type="project" value="InterPro"/>
</dbReference>
<keyword evidence="10" id="KW-0560">Oxidoreductase</keyword>
<keyword evidence="9 15" id="KW-1133">Transmembrane helix</keyword>
<dbReference type="PANTHER" id="PTHR22888:SF18">
    <property type="entry name" value="CYTOCHROME BO(3) UBIQUINOL OXIDASE SUBUNIT 2"/>
    <property type="match status" value="1"/>
</dbReference>
<feature type="domain" description="Cytochrome oxidase subunit II copper A binding" evidence="16">
    <location>
        <begin position="128"/>
        <end position="240"/>
    </location>
</feature>
<proteinExistence type="inferred from homology"/>
<feature type="domain" description="Cytochrome oxidase subunit II transmembrane region profile" evidence="17">
    <location>
        <begin position="16"/>
        <end position="113"/>
    </location>
</feature>
<keyword evidence="6 15" id="KW-0812">Transmembrane</keyword>
<keyword evidence="7" id="KW-0732">Signal</keyword>
<evidence type="ECO:0000256" key="5">
    <source>
        <dbReference type="ARBA" id="ARBA00022660"/>
    </source>
</evidence>
<dbReference type="PROSITE" id="PS50999">
    <property type="entry name" value="COX2_TM"/>
    <property type="match status" value="1"/>
</dbReference>
<dbReference type="Gene3D" id="1.10.287.90">
    <property type="match status" value="1"/>
</dbReference>
<dbReference type="Proteomes" id="UP000248311">
    <property type="component" value="Unassembled WGS sequence"/>
</dbReference>
<dbReference type="InterPro" id="IPR010514">
    <property type="entry name" value="COX_ARM"/>
</dbReference>
<keyword evidence="8" id="KW-0249">Electron transport</keyword>
<keyword evidence="19" id="KW-1185">Reference proteome</keyword>
<evidence type="ECO:0000256" key="10">
    <source>
        <dbReference type="ARBA" id="ARBA00023002"/>
    </source>
</evidence>
<dbReference type="RefSeq" id="WP_220032305.1">
    <property type="nucleotide sequence ID" value="NZ_QJTE01000002.1"/>
</dbReference>
<dbReference type="EMBL" id="QJTE01000002">
    <property type="protein sequence ID" value="PYE85108.1"/>
    <property type="molecule type" value="Genomic_DNA"/>
</dbReference>
<evidence type="ECO:0000256" key="6">
    <source>
        <dbReference type="ARBA" id="ARBA00022692"/>
    </source>
</evidence>
<keyword evidence="4" id="KW-1003">Cell membrane</keyword>
<dbReference type="PROSITE" id="PS51257">
    <property type="entry name" value="PROKAR_LIPOPROTEIN"/>
    <property type="match status" value="1"/>
</dbReference>
<evidence type="ECO:0000256" key="2">
    <source>
        <dbReference type="ARBA" id="ARBA00007866"/>
    </source>
</evidence>
<feature type="transmembrane region" description="Helical" evidence="15">
    <location>
        <begin position="83"/>
        <end position="104"/>
    </location>
</feature>
<dbReference type="Pfam" id="PF06481">
    <property type="entry name" value="COX_ARM"/>
    <property type="match status" value="1"/>
</dbReference>
<comment type="caution">
    <text evidence="18">The sequence shown here is derived from an EMBL/GenBank/DDBJ whole genome shotgun (WGS) entry which is preliminary data.</text>
</comment>
<evidence type="ECO:0000313" key="18">
    <source>
        <dbReference type="EMBL" id="PYE85108.1"/>
    </source>
</evidence>
<dbReference type="InterPro" id="IPR002429">
    <property type="entry name" value="CcO_II-like_C"/>
</dbReference>
<protein>
    <recommendedName>
        <fullName evidence="14">Ubiquinol oxidase polypeptide II</fullName>
    </recommendedName>
</protein>
<organism evidence="18 19">
    <name type="scientific">Pseudoroseicyclus aestuarii</name>
    <dbReference type="NCBI Taxonomy" id="1795041"/>
    <lineage>
        <taxon>Bacteria</taxon>
        <taxon>Pseudomonadati</taxon>
        <taxon>Pseudomonadota</taxon>
        <taxon>Alphaproteobacteria</taxon>
        <taxon>Rhodobacterales</taxon>
        <taxon>Paracoccaceae</taxon>
        <taxon>Pseudoroseicyclus</taxon>
    </lineage>
</organism>
<evidence type="ECO:0000256" key="8">
    <source>
        <dbReference type="ARBA" id="ARBA00022982"/>
    </source>
</evidence>
<evidence type="ECO:0000259" key="17">
    <source>
        <dbReference type="PROSITE" id="PS50999"/>
    </source>
</evidence>
<keyword evidence="13" id="KW-0449">Lipoprotein</keyword>
<evidence type="ECO:0000256" key="9">
    <source>
        <dbReference type="ARBA" id="ARBA00022989"/>
    </source>
</evidence>
<dbReference type="SUPFAM" id="SSF49503">
    <property type="entry name" value="Cupredoxins"/>
    <property type="match status" value="1"/>
</dbReference>
<comment type="subcellular location">
    <subcellularLocation>
        <location evidence="1">Cell membrane</location>
        <topology evidence="1">Multi-pass membrane protein</topology>
    </subcellularLocation>
</comment>
<keyword evidence="5" id="KW-0679">Respiratory chain</keyword>
<dbReference type="GO" id="GO:0016682">
    <property type="term" value="F:oxidoreductase activity, acting on diphenols and related substances as donors, oxygen as acceptor"/>
    <property type="evidence" value="ECO:0007669"/>
    <property type="project" value="InterPro"/>
</dbReference>
<dbReference type="PANTHER" id="PTHR22888">
    <property type="entry name" value="CYTOCHROME C OXIDASE, SUBUNIT II"/>
    <property type="match status" value="1"/>
</dbReference>
<dbReference type="GO" id="GO:0042773">
    <property type="term" value="P:ATP synthesis coupled electron transport"/>
    <property type="evidence" value="ECO:0007669"/>
    <property type="project" value="TreeGrafter"/>
</dbReference>
<evidence type="ECO:0000256" key="14">
    <source>
        <dbReference type="ARBA" id="ARBA00030198"/>
    </source>
</evidence>
<dbReference type="InterPro" id="IPR036257">
    <property type="entry name" value="Cyt_c_oxidase_su2_TM_sf"/>
</dbReference>
<evidence type="ECO:0000313" key="19">
    <source>
        <dbReference type="Proteomes" id="UP000248311"/>
    </source>
</evidence>
<dbReference type="Pfam" id="PF00116">
    <property type="entry name" value="COX2"/>
    <property type="match status" value="1"/>
</dbReference>
<dbReference type="SUPFAM" id="SSF81464">
    <property type="entry name" value="Cytochrome c oxidase subunit II-like, transmembrane region"/>
    <property type="match status" value="1"/>
</dbReference>
<evidence type="ECO:0000256" key="11">
    <source>
        <dbReference type="ARBA" id="ARBA00023136"/>
    </source>
</evidence>
<dbReference type="AlphaFoldDB" id="A0A318T9W1"/>
<reference evidence="18 19" key="1">
    <citation type="submission" date="2018-06" db="EMBL/GenBank/DDBJ databases">
        <title>Genomic Encyclopedia of Type Strains, Phase III (KMG-III): the genomes of soil and plant-associated and newly described type strains.</title>
        <authorList>
            <person name="Whitman W."/>
        </authorList>
    </citation>
    <scope>NUCLEOTIDE SEQUENCE [LARGE SCALE GENOMIC DNA]</scope>
    <source>
        <strain evidence="18 19">CECT 9025</strain>
    </source>
</reference>
<evidence type="ECO:0000256" key="12">
    <source>
        <dbReference type="ARBA" id="ARBA00023139"/>
    </source>
</evidence>
<comment type="similarity">
    <text evidence="2">Belongs to the cytochrome c oxidase subunit 2 family.</text>
</comment>
<evidence type="ECO:0000256" key="4">
    <source>
        <dbReference type="ARBA" id="ARBA00022475"/>
    </source>
</evidence>
<dbReference type="InterPro" id="IPR045187">
    <property type="entry name" value="CcO_II"/>
</dbReference>